<evidence type="ECO:0000259" key="1">
    <source>
        <dbReference type="PROSITE" id="PS50213"/>
    </source>
</evidence>
<dbReference type="Pfam" id="PF02469">
    <property type="entry name" value="Fasciclin"/>
    <property type="match status" value="1"/>
</dbReference>
<dbReference type="PROSITE" id="PS50213">
    <property type="entry name" value="FAS1"/>
    <property type="match status" value="1"/>
</dbReference>
<accession>A0A7S2QXU7</accession>
<name>A0A7S2QXU7_9CHLO</name>
<reference evidence="2" key="1">
    <citation type="submission" date="2021-01" db="EMBL/GenBank/DDBJ databases">
        <authorList>
            <person name="Corre E."/>
            <person name="Pelletier E."/>
            <person name="Niang G."/>
            <person name="Scheremetjew M."/>
            <person name="Finn R."/>
            <person name="Kale V."/>
            <person name="Holt S."/>
            <person name="Cochrane G."/>
            <person name="Meng A."/>
            <person name="Brown T."/>
            <person name="Cohen L."/>
        </authorList>
    </citation>
    <scope>NUCLEOTIDE SEQUENCE</scope>
    <source>
        <strain evidence="2">Clade-D-RCC2596</strain>
    </source>
</reference>
<dbReference type="EMBL" id="HBHH01002249">
    <property type="protein sequence ID" value="CAD9655169.1"/>
    <property type="molecule type" value="Transcribed_RNA"/>
</dbReference>
<protein>
    <recommendedName>
        <fullName evidence="1">FAS1 domain-containing protein</fullName>
    </recommendedName>
</protein>
<dbReference type="InterPro" id="IPR000782">
    <property type="entry name" value="FAS1_domain"/>
</dbReference>
<dbReference type="PANTHER" id="PTHR10900">
    <property type="entry name" value="PERIOSTIN-RELATED"/>
    <property type="match status" value="1"/>
</dbReference>
<dbReference type="GO" id="GO:0005615">
    <property type="term" value="C:extracellular space"/>
    <property type="evidence" value="ECO:0007669"/>
    <property type="project" value="TreeGrafter"/>
</dbReference>
<dbReference type="InterPro" id="IPR036378">
    <property type="entry name" value="FAS1_dom_sf"/>
</dbReference>
<proteinExistence type="predicted"/>
<dbReference type="InterPro" id="IPR050904">
    <property type="entry name" value="Adhesion/Biosynth-related"/>
</dbReference>
<sequence>MQRGRHPQTTLLLVHLNRLSRTPTPPSRPFAMLAPRTIARPAKTTTATVASKKTASRGQTIVRKNSKGGEEGARAYNNDAFGMIAKAASYSLFGAAITKADVEGEFTCEGPITVFAPNDDAFADFAKASGLSKVEIMNFPGLKDVLLNHVAKGKFTAAEGLPAEITMVSGKKVSTAGMSFKKNDIKVDNATIHAITTVIA</sequence>
<dbReference type="SUPFAM" id="SSF82153">
    <property type="entry name" value="FAS1 domain"/>
    <property type="match status" value="1"/>
</dbReference>
<dbReference type="Gene3D" id="2.30.180.10">
    <property type="entry name" value="FAS1 domain"/>
    <property type="match status" value="1"/>
</dbReference>
<organism evidence="2">
    <name type="scientific">Ostreococcus mediterraneus</name>
    <dbReference type="NCBI Taxonomy" id="1486918"/>
    <lineage>
        <taxon>Eukaryota</taxon>
        <taxon>Viridiplantae</taxon>
        <taxon>Chlorophyta</taxon>
        <taxon>Mamiellophyceae</taxon>
        <taxon>Mamiellales</taxon>
        <taxon>Bathycoccaceae</taxon>
        <taxon>Ostreococcus</taxon>
    </lineage>
</organism>
<gene>
    <name evidence="2" type="ORF">OMED0932_LOCUS906</name>
</gene>
<evidence type="ECO:0000313" key="2">
    <source>
        <dbReference type="EMBL" id="CAD9655169.1"/>
    </source>
</evidence>
<dbReference type="PANTHER" id="PTHR10900:SF77">
    <property type="entry name" value="FI19380P1"/>
    <property type="match status" value="1"/>
</dbReference>
<dbReference type="AlphaFoldDB" id="A0A7S2QXU7"/>
<feature type="domain" description="FAS1" evidence="1">
    <location>
        <begin position="77"/>
        <end position="199"/>
    </location>
</feature>